<dbReference type="GO" id="GO:0016740">
    <property type="term" value="F:transferase activity"/>
    <property type="evidence" value="ECO:0007669"/>
    <property type="project" value="UniProtKB-KW"/>
</dbReference>
<keyword evidence="4" id="KW-0597">Phosphoprotein</keyword>
<evidence type="ECO:0000256" key="4">
    <source>
        <dbReference type="ARBA" id="ARBA00022553"/>
    </source>
</evidence>
<dbReference type="SUPFAM" id="SSF51161">
    <property type="entry name" value="Trimeric LpxA-like enzymes"/>
    <property type="match status" value="1"/>
</dbReference>
<reference evidence="15 16" key="1">
    <citation type="submission" date="2018-06" db="EMBL/GenBank/DDBJ databases">
        <title>Extensive metabolic versatility and redundancy in microbially diverse, dynamic hydrothermal sediments.</title>
        <authorList>
            <person name="Dombrowski N."/>
            <person name="Teske A."/>
            <person name="Baker B.J."/>
        </authorList>
    </citation>
    <scope>NUCLEOTIDE SEQUENCE [LARGE SCALE GENOMIC DNA]</scope>
    <source>
        <strain evidence="15">B34_G17</strain>
    </source>
</reference>
<dbReference type="PANTHER" id="PTHR22572">
    <property type="entry name" value="SUGAR-1-PHOSPHATE GUANYL TRANSFERASE"/>
    <property type="match status" value="1"/>
</dbReference>
<dbReference type="AlphaFoldDB" id="A0A497F292"/>
<evidence type="ECO:0000256" key="1">
    <source>
        <dbReference type="ARBA" id="ARBA00001946"/>
    </source>
</evidence>
<evidence type="ECO:0000259" key="9">
    <source>
        <dbReference type="Pfam" id="PF00408"/>
    </source>
</evidence>
<dbReference type="InterPro" id="IPR005843">
    <property type="entry name" value="A-D-PHexomutase_C"/>
</dbReference>
<dbReference type="InterPro" id="IPR005835">
    <property type="entry name" value="NTP_transferase_dom"/>
</dbReference>
<dbReference type="Proteomes" id="UP000272051">
    <property type="component" value="Unassembled WGS sequence"/>
</dbReference>
<dbReference type="Pfam" id="PF00483">
    <property type="entry name" value="NTP_transferase"/>
    <property type="match status" value="1"/>
</dbReference>
<dbReference type="InterPro" id="IPR011004">
    <property type="entry name" value="Trimer_LpxA-like_sf"/>
</dbReference>
<feature type="domain" description="Alpha-D-phosphohexomutase C-terminal" evidence="9">
    <location>
        <begin position="768"/>
        <end position="820"/>
    </location>
</feature>
<dbReference type="InterPro" id="IPR016055">
    <property type="entry name" value="A-D-PHexomutase_a/b/a-I/II/III"/>
</dbReference>
<dbReference type="InterPro" id="IPR056729">
    <property type="entry name" value="GMPPB_C"/>
</dbReference>
<organism evidence="15 16">
    <name type="scientific">Thermoproteota archaeon</name>
    <dbReference type="NCBI Taxonomy" id="2056631"/>
    <lineage>
        <taxon>Archaea</taxon>
        <taxon>Thermoproteota</taxon>
    </lineage>
</organism>
<dbReference type="SUPFAM" id="SSF53448">
    <property type="entry name" value="Nucleotide-diphospho-sugar transferases"/>
    <property type="match status" value="1"/>
</dbReference>
<evidence type="ECO:0000256" key="6">
    <source>
        <dbReference type="ARBA" id="ARBA00022723"/>
    </source>
</evidence>
<evidence type="ECO:0000256" key="8">
    <source>
        <dbReference type="ARBA" id="ARBA00023235"/>
    </source>
</evidence>
<dbReference type="InterPro" id="IPR036900">
    <property type="entry name" value="A-D-PHexomutase_C_sf"/>
</dbReference>
<feature type="domain" description="Alpha-D-phosphohexomutase alpha/beta/alpha" evidence="11">
    <location>
        <begin position="383"/>
        <end position="513"/>
    </location>
</feature>
<dbReference type="GO" id="GO:0046872">
    <property type="term" value="F:metal ion binding"/>
    <property type="evidence" value="ECO:0007669"/>
    <property type="project" value="UniProtKB-KW"/>
</dbReference>
<dbReference type="Pfam" id="PF02878">
    <property type="entry name" value="PGM_PMM_I"/>
    <property type="match status" value="1"/>
</dbReference>
<dbReference type="Pfam" id="PF02879">
    <property type="entry name" value="PGM_PMM_II"/>
    <property type="match status" value="1"/>
</dbReference>
<dbReference type="Gene3D" id="3.30.310.50">
    <property type="entry name" value="Alpha-D-phosphohexomutase, C-terminal domain"/>
    <property type="match status" value="1"/>
</dbReference>
<dbReference type="Gene3D" id="3.40.120.10">
    <property type="entry name" value="Alpha-D-Glucose-1,6-Bisphosphate, subunit A, domain 3"/>
    <property type="match status" value="3"/>
</dbReference>
<keyword evidence="8" id="KW-0413">Isomerase</keyword>
<evidence type="ECO:0000259" key="14">
    <source>
        <dbReference type="Pfam" id="PF25087"/>
    </source>
</evidence>
<keyword evidence="5" id="KW-0808">Transferase</keyword>
<dbReference type="CDD" id="cd04181">
    <property type="entry name" value="NTP_transferase"/>
    <property type="match status" value="1"/>
</dbReference>
<dbReference type="GO" id="GO:0005975">
    <property type="term" value="P:carbohydrate metabolic process"/>
    <property type="evidence" value="ECO:0007669"/>
    <property type="project" value="InterPro"/>
</dbReference>
<comment type="cofactor">
    <cofactor evidence="1">
        <name>Mg(2+)</name>
        <dbReference type="ChEBI" id="CHEBI:18420"/>
    </cofactor>
</comment>
<evidence type="ECO:0000256" key="5">
    <source>
        <dbReference type="ARBA" id="ARBA00022679"/>
    </source>
</evidence>
<evidence type="ECO:0000256" key="3">
    <source>
        <dbReference type="ARBA" id="ARBA00010231"/>
    </source>
</evidence>
<accession>A0A497F292</accession>
<protein>
    <recommendedName>
        <fullName evidence="17">Nucleotidyl transferase</fullName>
    </recommendedName>
</protein>
<name>A0A497F292_9CREN</name>
<evidence type="ECO:0008006" key="17">
    <source>
        <dbReference type="Google" id="ProtNLM"/>
    </source>
</evidence>
<evidence type="ECO:0000313" key="16">
    <source>
        <dbReference type="Proteomes" id="UP000272051"/>
    </source>
</evidence>
<keyword evidence="6" id="KW-0479">Metal-binding</keyword>
<dbReference type="CDD" id="cd05805">
    <property type="entry name" value="MPG1_transferase"/>
    <property type="match status" value="1"/>
</dbReference>
<keyword evidence="7" id="KW-0460">Magnesium</keyword>
<feature type="domain" description="Nucleotidyl transferase" evidence="10">
    <location>
        <begin position="2"/>
        <end position="231"/>
    </location>
</feature>
<evidence type="ECO:0000259" key="11">
    <source>
        <dbReference type="Pfam" id="PF02878"/>
    </source>
</evidence>
<dbReference type="Gene3D" id="2.160.10.10">
    <property type="entry name" value="Hexapeptide repeat proteins"/>
    <property type="match status" value="1"/>
</dbReference>
<dbReference type="GO" id="GO:0016868">
    <property type="term" value="F:intramolecular phosphotransferase activity"/>
    <property type="evidence" value="ECO:0007669"/>
    <property type="project" value="InterPro"/>
</dbReference>
<dbReference type="InterPro" id="IPR005844">
    <property type="entry name" value="A-D-PHexomutase_a/b/a-I"/>
</dbReference>
<feature type="domain" description="Alpha-D-phosphohexomutase alpha/beta/alpha" evidence="12">
    <location>
        <begin position="532"/>
        <end position="632"/>
    </location>
</feature>
<evidence type="ECO:0000259" key="13">
    <source>
        <dbReference type="Pfam" id="PF02880"/>
    </source>
</evidence>
<feature type="domain" description="Mannose-1-phosphate guanyltransferase C-terminal" evidence="14">
    <location>
        <begin position="263"/>
        <end position="364"/>
    </location>
</feature>
<evidence type="ECO:0000259" key="12">
    <source>
        <dbReference type="Pfam" id="PF02879"/>
    </source>
</evidence>
<proteinExistence type="inferred from homology"/>
<feature type="domain" description="Alpha-D-phosphohexomutase alpha/beta/alpha" evidence="13">
    <location>
        <begin position="637"/>
        <end position="744"/>
    </location>
</feature>
<evidence type="ECO:0000259" key="10">
    <source>
        <dbReference type="Pfam" id="PF00483"/>
    </source>
</evidence>
<dbReference type="SUPFAM" id="SSF53738">
    <property type="entry name" value="Phosphoglucomutase, first 3 domains"/>
    <property type="match status" value="3"/>
</dbReference>
<dbReference type="FunFam" id="3.90.550.10:FF:000013">
    <property type="entry name" value="mannose-1-phosphate guanyltransferase beta"/>
    <property type="match status" value="1"/>
</dbReference>
<evidence type="ECO:0000256" key="7">
    <source>
        <dbReference type="ARBA" id="ARBA00022842"/>
    </source>
</evidence>
<dbReference type="InterPro" id="IPR050486">
    <property type="entry name" value="Mannose-1P_guanyltransferase"/>
</dbReference>
<comment type="similarity">
    <text evidence="3">Belongs to the phosphohexose mutase family.</text>
</comment>
<comment type="caution">
    <text evidence="15">The sequence shown here is derived from an EMBL/GenBank/DDBJ whole genome shotgun (WGS) entry which is preliminary data.</text>
</comment>
<sequence length="833" mass="91457">MKAVIMAGGEGTRLRPLTSNRPKPMVPVANKPMLEYVIDLLKKHGFKDIYITVHYLKDAVTSYFEDGSQFGVNIQYSVEDKPLGTAGGVKQVVEYMDDVFVVTSGDVLTDFNLSEIYNFHKSKGAAVTIALAKVENPLEYGVVVTDEEGRVRYFLEKPSWSELVSDTINAGIYVIDKDVFRYVEHGKEFDFSKNLFPLLLQKGEPVYGYLAKGYWCDIGNIAQYIQAHKDVVDGKVKVSLPGKQILPKIWVEEGAVIDEGALIRGPAIIGKDARIRTGAEVLEYTFIGRGAAVDEKASIKHSIIMNRSFVGRSAELRGCIVGERVSVNQYARIFENAVIGDDTVIGAGATVKPGVKIWPAKLIEAGSTVFTNVMWGLKWMRVLFSLDGITGMVNVEISPEFSSRLGAAFGSSLGKNSNIYVARDTFRSSRMVKRALVSGLLSSGVNVYNLRVMATPLLRFSIRAFGGDGGVAITSPHLEPGAVNIRFFDNQGLNIDKASEKKIENIFFRDDFRRVYYDETGSILYPARVIEYYRDSFLKALDVPAIRAARPRIVVDCANGAASQVAPMLYSALGAEAICLNIGGDEHAGPRSIDDVKKSIENLANIVRALDADFGVSFTYDAEKAFFVDDKGNAVLGDQALAVFIQLVLEHHKRGSIVVPVSASRLVEEVVEKYGGKSVRVGITPRSLSEGVIKEKAIFGGSEGGLFICPPLHPVPDGLFATAKLIEYLAKSGTPLSELVSSLPRFYAVRGSVACPWELRGKVFRGLIEELRDHKVDLLDGIKVFHNEGWVLILPSLTEPVLNIYVEGVNEAATESLLKQYVAKIREMTRYTS</sequence>
<evidence type="ECO:0000256" key="2">
    <source>
        <dbReference type="ARBA" id="ARBA00007274"/>
    </source>
</evidence>
<dbReference type="InterPro" id="IPR005846">
    <property type="entry name" value="A-D-PHexomutase_a/b/a-III"/>
</dbReference>
<dbReference type="SUPFAM" id="SSF55957">
    <property type="entry name" value="Phosphoglucomutase, C-terminal domain"/>
    <property type="match status" value="1"/>
</dbReference>
<dbReference type="Gene3D" id="3.90.550.10">
    <property type="entry name" value="Spore Coat Polysaccharide Biosynthesis Protein SpsA, Chain A"/>
    <property type="match status" value="1"/>
</dbReference>
<evidence type="ECO:0000313" key="15">
    <source>
        <dbReference type="EMBL" id="RLE53793.1"/>
    </source>
</evidence>
<comment type="similarity">
    <text evidence="2">Belongs to the transferase hexapeptide repeat family.</text>
</comment>
<dbReference type="InterPro" id="IPR005845">
    <property type="entry name" value="A-D-PHexomutase_a/b/a-II"/>
</dbReference>
<dbReference type="Pfam" id="PF25087">
    <property type="entry name" value="GMPPB_C"/>
    <property type="match status" value="1"/>
</dbReference>
<dbReference type="InterPro" id="IPR029044">
    <property type="entry name" value="Nucleotide-diphossugar_trans"/>
</dbReference>
<dbReference type="EMBL" id="QMQX01000001">
    <property type="protein sequence ID" value="RLE53793.1"/>
    <property type="molecule type" value="Genomic_DNA"/>
</dbReference>
<dbReference type="Pfam" id="PF02880">
    <property type="entry name" value="PGM_PMM_III"/>
    <property type="match status" value="1"/>
</dbReference>
<gene>
    <name evidence="15" type="ORF">DRJ33_00085</name>
</gene>
<dbReference type="Pfam" id="PF00408">
    <property type="entry name" value="PGM_PMM_IV"/>
    <property type="match status" value="1"/>
</dbReference>